<reference evidence="3 4" key="1">
    <citation type="journal article" date="2020" name="Genomics">
        <title>Complete, high-quality genomes from long-read metagenomic sequencing of two wolf lichen thalli reveals enigmatic genome architecture.</title>
        <authorList>
            <person name="McKenzie S.K."/>
            <person name="Walston R.F."/>
            <person name="Allen J.L."/>
        </authorList>
    </citation>
    <scope>NUCLEOTIDE SEQUENCE [LARGE SCALE GENOMIC DNA]</scope>
    <source>
        <strain evidence="3">WasteWater1</strain>
    </source>
</reference>
<dbReference type="GO" id="GO:0006357">
    <property type="term" value="P:regulation of transcription by RNA polymerase II"/>
    <property type="evidence" value="ECO:0007669"/>
    <property type="project" value="TreeGrafter"/>
</dbReference>
<dbReference type="InterPro" id="IPR059095">
    <property type="entry name" value="Znf_C2H2_17_2nd"/>
</dbReference>
<dbReference type="EMBL" id="JACCJB010000014">
    <property type="protein sequence ID" value="KAF6221254.1"/>
    <property type="molecule type" value="Genomic_DNA"/>
</dbReference>
<feature type="compositionally biased region" description="Polar residues" evidence="1">
    <location>
        <begin position="473"/>
        <end position="484"/>
    </location>
</feature>
<sequence length="537" mass="59967">MASLNLIQPSADLLQSLQTICQDVDEQSDEHLLSELELHVQQGDFTLRLIAAQDRLFLQHELYLIGFNKSVNELEDVLRLTSALLDRLQDPSGSYVVRRSSGLAEDSLSGELTCDKFAANLQHLLRSLQQIALEAIIRHYLNVIEANLLHGHLHWQHSKRLGEGWFAEWPNGHRPLSTTWPWNIKPSLSYATSVPLYPYISAPEDSSSDHYPTSTVTWPYCQGINPGSSPAYAPSYSPWQTQSPFHPTGGVTTTPQRTDRSNIVQPYVQRTQTADTGNPQVAAGSLGFGLGLHMSDMQDYPSPGSSTSGQTTSSYVSVLPPNVLSSGMPLMPSPSVAGSTGSRQSSRRSQEPLRNAEGLLYCSHAEHAQQQPPVFSRKCEWKKHMDKHERPYVCEEPECDNIRGFTYSGGLLRHQREVHRQHGGPKASSMCPYPDCKRHVGVGFSRKENLAEHLRRVHRDAGADQTQEEGPESAQNTTSATSGTGRKRRRAVPDDDSGGEDDLEQEVKKLKKELQEKDERLEKLERQVELLIRGQKQ</sequence>
<evidence type="ECO:0000256" key="1">
    <source>
        <dbReference type="SAM" id="MobiDB-lite"/>
    </source>
</evidence>
<feature type="domain" description="C2H2-type" evidence="2">
    <location>
        <begin position="392"/>
        <end position="419"/>
    </location>
</feature>
<feature type="region of interest" description="Disordered" evidence="1">
    <location>
        <begin position="459"/>
        <end position="505"/>
    </location>
</feature>
<dbReference type="Proteomes" id="UP000593566">
    <property type="component" value="Unassembled WGS sequence"/>
</dbReference>
<keyword evidence="4" id="KW-1185">Reference proteome</keyword>
<dbReference type="Gene3D" id="3.30.160.60">
    <property type="entry name" value="Classic Zinc Finger"/>
    <property type="match status" value="2"/>
</dbReference>
<dbReference type="InterPro" id="IPR051061">
    <property type="entry name" value="Zinc_finger_trans_reg"/>
</dbReference>
<dbReference type="AlphaFoldDB" id="A0A8H6FB27"/>
<evidence type="ECO:0000313" key="3">
    <source>
        <dbReference type="EMBL" id="KAF6221254.1"/>
    </source>
</evidence>
<dbReference type="GO" id="GO:0005634">
    <property type="term" value="C:nucleus"/>
    <property type="evidence" value="ECO:0007669"/>
    <property type="project" value="TreeGrafter"/>
</dbReference>
<dbReference type="GeneID" id="59330523"/>
<comment type="caution">
    <text evidence="3">The sequence shown here is derived from an EMBL/GenBank/DDBJ whole genome shotgun (WGS) entry which is preliminary data.</text>
</comment>
<dbReference type="PANTHER" id="PTHR46179:SF24">
    <property type="entry name" value="C2H2-TYPE DOMAIN-CONTAINING PROTEIN"/>
    <property type="match status" value="1"/>
</dbReference>
<feature type="compositionally biased region" description="Acidic residues" evidence="1">
    <location>
        <begin position="494"/>
        <end position="504"/>
    </location>
</feature>
<protein>
    <recommendedName>
        <fullName evidence="2">C2H2-type domain-containing protein</fullName>
    </recommendedName>
</protein>
<organism evidence="3 4">
    <name type="scientific">Letharia lupina</name>
    <dbReference type="NCBI Taxonomy" id="560253"/>
    <lineage>
        <taxon>Eukaryota</taxon>
        <taxon>Fungi</taxon>
        <taxon>Dikarya</taxon>
        <taxon>Ascomycota</taxon>
        <taxon>Pezizomycotina</taxon>
        <taxon>Lecanoromycetes</taxon>
        <taxon>OSLEUM clade</taxon>
        <taxon>Lecanoromycetidae</taxon>
        <taxon>Lecanorales</taxon>
        <taxon>Lecanorineae</taxon>
        <taxon>Parmeliaceae</taxon>
        <taxon>Letharia</taxon>
    </lineage>
</organism>
<feature type="compositionally biased region" description="Low complexity" evidence="1">
    <location>
        <begin position="300"/>
        <end position="335"/>
    </location>
</feature>
<evidence type="ECO:0000313" key="4">
    <source>
        <dbReference type="Proteomes" id="UP000593566"/>
    </source>
</evidence>
<evidence type="ECO:0000259" key="2">
    <source>
        <dbReference type="SMART" id="SM00355"/>
    </source>
</evidence>
<dbReference type="RefSeq" id="XP_037150689.1">
    <property type="nucleotide sequence ID" value="XM_037293036.1"/>
</dbReference>
<name>A0A8H6FB27_9LECA</name>
<gene>
    <name evidence="3" type="ORF">HO133_002109</name>
</gene>
<dbReference type="SMART" id="SM00355">
    <property type="entry name" value="ZnF_C2H2"/>
    <property type="match status" value="2"/>
</dbReference>
<dbReference type="InterPro" id="IPR013087">
    <property type="entry name" value="Znf_C2H2_type"/>
</dbReference>
<dbReference type="Pfam" id="PF26176">
    <property type="entry name" value="zf_C2H2_17_2"/>
    <property type="match status" value="1"/>
</dbReference>
<feature type="domain" description="C2H2-type" evidence="2">
    <location>
        <begin position="429"/>
        <end position="458"/>
    </location>
</feature>
<dbReference type="PANTHER" id="PTHR46179">
    <property type="entry name" value="ZINC FINGER PROTEIN"/>
    <property type="match status" value="1"/>
</dbReference>
<proteinExistence type="predicted"/>
<accession>A0A8H6FB27</accession>
<feature type="region of interest" description="Disordered" evidence="1">
    <location>
        <begin position="294"/>
        <end position="352"/>
    </location>
</feature>